<evidence type="ECO:0000256" key="2">
    <source>
        <dbReference type="ARBA" id="ARBA00022737"/>
    </source>
</evidence>
<keyword evidence="3" id="KW-0863">Zinc-finger</keyword>
<feature type="domain" description="C2H2-type" evidence="6">
    <location>
        <begin position="601"/>
        <end position="624"/>
    </location>
</feature>
<keyword evidence="1" id="KW-0479">Metal-binding</keyword>
<feature type="region of interest" description="Disordered" evidence="5">
    <location>
        <begin position="485"/>
        <end position="506"/>
    </location>
</feature>
<evidence type="ECO:0000256" key="3">
    <source>
        <dbReference type="ARBA" id="ARBA00022771"/>
    </source>
</evidence>
<feature type="compositionally biased region" description="Acidic residues" evidence="5">
    <location>
        <begin position="696"/>
        <end position="723"/>
    </location>
</feature>
<protein>
    <recommendedName>
        <fullName evidence="6">C2H2-type domain-containing protein</fullName>
    </recommendedName>
</protein>
<dbReference type="EMBL" id="JAVFWL010000005">
    <property type="protein sequence ID" value="KAK6753922.1"/>
    <property type="molecule type" value="Genomic_DNA"/>
</dbReference>
<evidence type="ECO:0000313" key="8">
    <source>
        <dbReference type="Proteomes" id="UP001303046"/>
    </source>
</evidence>
<dbReference type="PANTHER" id="PTHR24408:SF58">
    <property type="entry name" value="TRANSCRIPTION FACTOR (TFIIIA), PUTATIVE (AFU_ORTHOLOGUE AFUA_1G05150)-RELATED"/>
    <property type="match status" value="1"/>
</dbReference>
<feature type="region of interest" description="Disordered" evidence="5">
    <location>
        <begin position="693"/>
        <end position="755"/>
    </location>
</feature>
<feature type="region of interest" description="Disordered" evidence="5">
    <location>
        <begin position="885"/>
        <end position="939"/>
    </location>
</feature>
<evidence type="ECO:0000256" key="1">
    <source>
        <dbReference type="ARBA" id="ARBA00022723"/>
    </source>
</evidence>
<feature type="domain" description="C2H2-type" evidence="6">
    <location>
        <begin position="372"/>
        <end position="393"/>
    </location>
</feature>
<name>A0ABR1DU39_NECAM</name>
<evidence type="ECO:0000313" key="7">
    <source>
        <dbReference type="EMBL" id="KAK6753922.1"/>
    </source>
</evidence>
<reference evidence="7 8" key="1">
    <citation type="submission" date="2023-08" db="EMBL/GenBank/DDBJ databases">
        <title>A Necator americanus chromosomal reference genome.</title>
        <authorList>
            <person name="Ilik V."/>
            <person name="Petrzelkova K.J."/>
            <person name="Pardy F."/>
            <person name="Fuh T."/>
            <person name="Niatou-Singa F.S."/>
            <person name="Gouil Q."/>
            <person name="Baker L."/>
            <person name="Ritchie M.E."/>
            <person name="Jex A.R."/>
            <person name="Gazzola D."/>
            <person name="Li H."/>
            <person name="Toshio Fujiwara R."/>
            <person name="Zhan B."/>
            <person name="Aroian R.V."/>
            <person name="Pafco B."/>
            <person name="Schwarz E.M."/>
        </authorList>
    </citation>
    <scope>NUCLEOTIDE SEQUENCE [LARGE SCALE GENOMIC DNA]</scope>
    <source>
        <strain evidence="7 8">Aroian</strain>
        <tissue evidence="7">Whole animal</tissue>
    </source>
</reference>
<evidence type="ECO:0000259" key="6">
    <source>
        <dbReference type="SMART" id="SM00355"/>
    </source>
</evidence>
<feature type="compositionally biased region" description="Low complexity" evidence="5">
    <location>
        <begin position="485"/>
        <end position="505"/>
    </location>
</feature>
<organism evidence="7 8">
    <name type="scientific">Necator americanus</name>
    <name type="common">Human hookworm</name>
    <dbReference type="NCBI Taxonomy" id="51031"/>
    <lineage>
        <taxon>Eukaryota</taxon>
        <taxon>Metazoa</taxon>
        <taxon>Ecdysozoa</taxon>
        <taxon>Nematoda</taxon>
        <taxon>Chromadorea</taxon>
        <taxon>Rhabditida</taxon>
        <taxon>Rhabditina</taxon>
        <taxon>Rhabditomorpha</taxon>
        <taxon>Strongyloidea</taxon>
        <taxon>Ancylostomatidae</taxon>
        <taxon>Bunostominae</taxon>
        <taxon>Necator</taxon>
    </lineage>
</organism>
<feature type="compositionally biased region" description="Acidic residues" evidence="5">
    <location>
        <begin position="917"/>
        <end position="939"/>
    </location>
</feature>
<dbReference type="Gene3D" id="3.30.160.60">
    <property type="entry name" value="Classic Zinc Finger"/>
    <property type="match status" value="2"/>
</dbReference>
<evidence type="ECO:0000256" key="4">
    <source>
        <dbReference type="ARBA" id="ARBA00022833"/>
    </source>
</evidence>
<dbReference type="PANTHER" id="PTHR24408">
    <property type="entry name" value="ZINC FINGER PROTEIN"/>
    <property type="match status" value="1"/>
</dbReference>
<feature type="domain" description="C2H2-type" evidence="6">
    <location>
        <begin position="129"/>
        <end position="152"/>
    </location>
</feature>
<feature type="compositionally biased region" description="Acidic residues" evidence="5">
    <location>
        <begin position="888"/>
        <end position="909"/>
    </location>
</feature>
<feature type="domain" description="C2H2-type" evidence="6">
    <location>
        <begin position="403"/>
        <end position="428"/>
    </location>
</feature>
<feature type="region of interest" description="Disordered" evidence="5">
    <location>
        <begin position="535"/>
        <end position="564"/>
    </location>
</feature>
<feature type="domain" description="C2H2-type" evidence="6">
    <location>
        <begin position="100"/>
        <end position="123"/>
    </location>
</feature>
<dbReference type="InterPro" id="IPR013087">
    <property type="entry name" value="Znf_C2H2_type"/>
</dbReference>
<feature type="region of interest" description="Disordered" evidence="5">
    <location>
        <begin position="1"/>
        <end position="26"/>
    </location>
</feature>
<proteinExistence type="predicted"/>
<keyword evidence="2" id="KW-0677">Repeat</keyword>
<dbReference type="Proteomes" id="UP001303046">
    <property type="component" value="Unassembled WGS sequence"/>
</dbReference>
<dbReference type="SMART" id="SM00355">
    <property type="entry name" value="ZnF_C2H2"/>
    <property type="match status" value="7"/>
</dbReference>
<keyword evidence="8" id="KW-1185">Reference proteome</keyword>
<feature type="domain" description="C2H2-type" evidence="6">
    <location>
        <begin position="781"/>
        <end position="801"/>
    </location>
</feature>
<evidence type="ECO:0000256" key="5">
    <source>
        <dbReference type="SAM" id="MobiDB-lite"/>
    </source>
</evidence>
<comment type="caution">
    <text evidence="7">The sequence shown here is derived from an EMBL/GenBank/DDBJ whole genome shotgun (WGS) entry which is preliminary data.</text>
</comment>
<feature type="domain" description="C2H2-type" evidence="6">
    <location>
        <begin position="807"/>
        <end position="830"/>
    </location>
</feature>
<feature type="compositionally biased region" description="Low complexity" evidence="5">
    <location>
        <begin position="7"/>
        <end position="19"/>
    </location>
</feature>
<keyword evidence="4" id="KW-0862">Zinc</keyword>
<accession>A0ABR1DU39</accession>
<sequence length="939" mass="104522">MHPPSSPSSSMQEAVSSSSGQHQLQNQHSLMQRLLMGVGSTQTASSARNGIEDIAARLHKQNGNATISASTGNGYYSPEISSPWGDQVLSISNNTPMMHLTCLECGINKNNSEDMEVHLKREHLNWLPFQCPICLSERASDAEMREHLHSSHRKNMNKFIYVDNVTAKRSLQLMMDRALSHAMARRANSSHHGSGRMSSTTTISPPAAAVNHFAAAMKAHDVKLPCLERSHTSPVEVPVAVNTGSRKRHIDESLSTGNTNTDALLASISRATSSGIVEGEVTDDLDIMPMFNNKRIKSEFDGGDHDQDDGAMIDDSILDNLNPISVLDNVAALFASDGRIEDAYADPHPEKTSKSQSAKALSSAISKKRVLGECSKCQKPVTAGARQMHMFFHLAKDHGTFRFRCLFEGCTVEHYRKDQMENHQSKIHGKIDPEMMEDRSLELFHRCQELNHELFLAHKNNASNSAAAAAAAAAAKAAAAAENANSSQLQQQQPQQQQQQQQQQQELSMELLGTKNGSTPGPTAAKAEAAYNAQLAQKERNSKNAPAPPPKPTPATTVVPRPVPDEEHPLECRLCHKTMQNRIRGFHILWHMAKDMGINRYICRVCGFGHDRSQSVQVHGKKEHGTEDVVQDRIGEYSDEVKQMSEQCFGFQALFAQENKRRSKIPTAATGKLKNTVDEDDTVDDLTLELGQDLQGELDDPDATPEEEPEDEQDVYEDEEEERDSSASTKVRSKKRQSRFPRFGLRRPKSKSKRTEMAKLREISMLLGGAQYFKKKLSEAAHCEKCGKITNSRMSEHAYTHMEEHLFLCPLCDLGHQSRELVIRHIREIHESDDRPVDNRLKHAKDIKAMIRECYPAYFVDAPIPTQQDIEKLKQHMGATASSMIAGLDDEPSDGVDDEEGGDYEDDSASEQKLVLDDEGGLEIEREDEEEPEDEEYAE</sequence>
<gene>
    <name evidence="7" type="primary">Necator_chrV.g17901</name>
    <name evidence="7" type="ORF">RB195_013111</name>
</gene>
<feature type="compositionally biased region" description="Basic residues" evidence="5">
    <location>
        <begin position="731"/>
        <end position="752"/>
    </location>
</feature>